<organism evidence="1 2">
    <name type="scientific">Sphaeroforma arctica JP610</name>
    <dbReference type="NCBI Taxonomy" id="667725"/>
    <lineage>
        <taxon>Eukaryota</taxon>
        <taxon>Ichthyosporea</taxon>
        <taxon>Ichthyophonida</taxon>
        <taxon>Sphaeroforma</taxon>
    </lineage>
</organism>
<accession>A0A0L0F2I8</accession>
<gene>
    <name evidence="1" type="ORF">SARC_16639</name>
</gene>
<dbReference type="AlphaFoldDB" id="A0A0L0F2I8"/>
<evidence type="ECO:0000313" key="2">
    <source>
        <dbReference type="Proteomes" id="UP000054560"/>
    </source>
</evidence>
<dbReference type="EMBL" id="KQ250158">
    <property type="protein sequence ID" value="KNC70831.1"/>
    <property type="molecule type" value="Genomic_DNA"/>
</dbReference>
<dbReference type="Proteomes" id="UP000054560">
    <property type="component" value="Unassembled WGS sequence"/>
</dbReference>
<protein>
    <submittedName>
        <fullName evidence="1">Uncharacterized protein</fullName>
    </submittedName>
</protein>
<dbReference type="OrthoDB" id="3596986at2759"/>
<name>A0A0L0F2I8_9EUKA</name>
<reference evidence="1 2" key="1">
    <citation type="submission" date="2011-02" db="EMBL/GenBank/DDBJ databases">
        <title>The Genome Sequence of Sphaeroforma arctica JP610.</title>
        <authorList>
            <consortium name="The Broad Institute Genome Sequencing Platform"/>
            <person name="Russ C."/>
            <person name="Cuomo C."/>
            <person name="Young S.K."/>
            <person name="Zeng Q."/>
            <person name="Gargeya S."/>
            <person name="Alvarado L."/>
            <person name="Berlin A."/>
            <person name="Chapman S.B."/>
            <person name="Chen Z."/>
            <person name="Freedman E."/>
            <person name="Gellesch M."/>
            <person name="Goldberg J."/>
            <person name="Griggs A."/>
            <person name="Gujja S."/>
            <person name="Heilman E."/>
            <person name="Heiman D."/>
            <person name="Howarth C."/>
            <person name="Mehta T."/>
            <person name="Neiman D."/>
            <person name="Pearson M."/>
            <person name="Roberts A."/>
            <person name="Saif S."/>
            <person name="Shea T."/>
            <person name="Shenoy N."/>
            <person name="Sisk P."/>
            <person name="Stolte C."/>
            <person name="Sykes S."/>
            <person name="White J."/>
            <person name="Yandava C."/>
            <person name="Burger G."/>
            <person name="Gray M.W."/>
            <person name="Holland P.W.H."/>
            <person name="King N."/>
            <person name="Lang F.B.F."/>
            <person name="Roger A.J."/>
            <person name="Ruiz-Trillo I."/>
            <person name="Haas B."/>
            <person name="Nusbaum C."/>
            <person name="Birren B."/>
        </authorList>
    </citation>
    <scope>NUCLEOTIDE SEQUENCE [LARGE SCALE GENOMIC DNA]</scope>
    <source>
        <strain evidence="1 2">JP610</strain>
    </source>
</reference>
<keyword evidence="2" id="KW-1185">Reference proteome</keyword>
<feature type="non-terminal residue" evidence="1">
    <location>
        <position position="1"/>
    </location>
</feature>
<dbReference type="GeneID" id="25917143"/>
<evidence type="ECO:0000313" key="1">
    <source>
        <dbReference type="EMBL" id="KNC70831.1"/>
    </source>
</evidence>
<proteinExistence type="predicted"/>
<feature type="non-terminal residue" evidence="1">
    <location>
        <position position="83"/>
    </location>
</feature>
<dbReference type="RefSeq" id="XP_014144733.1">
    <property type="nucleotide sequence ID" value="XM_014289258.1"/>
</dbReference>
<sequence>KENRINQSEAWNHLSNCSIVFNLSNDPVLKYTTALVEDRGVSVQAFTSTRLQKETLYVETLTRRFQISCSQKEDVEGDNRFFT</sequence>